<proteinExistence type="predicted"/>
<name>A0A1X7ING4_9MICO</name>
<feature type="transmembrane region" description="Helical" evidence="1">
    <location>
        <begin position="109"/>
        <end position="130"/>
    </location>
</feature>
<dbReference type="Proteomes" id="UP000193244">
    <property type="component" value="Unassembled WGS sequence"/>
</dbReference>
<keyword evidence="1" id="KW-0472">Membrane</keyword>
<sequence>MTAPVPARDHANMSVAEREFTFDSLLAEFGDDERTARVEGGVASPTSAVAAPAVVTAVAAAAAPVLGVHTPSRRRVADAAAVRPAPAKRPAAKKSDFARRALAMPSADVLQLGGLVVIAGISLTLAFVALSR</sequence>
<feature type="transmembrane region" description="Helical" evidence="1">
    <location>
        <begin position="49"/>
        <end position="68"/>
    </location>
</feature>
<keyword evidence="1" id="KW-1133">Transmembrane helix</keyword>
<keyword evidence="3" id="KW-1185">Reference proteome</keyword>
<protein>
    <submittedName>
        <fullName evidence="2">Uncharacterized protein</fullName>
    </submittedName>
</protein>
<organism evidence="2 3">
    <name type="scientific">Agreia pratensis</name>
    <dbReference type="NCBI Taxonomy" id="150121"/>
    <lineage>
        <taxon>Bacteria</taxon>
        <taxon>Bacillati</taxon>
        <taxon>Actinomycetota</taxon>
        <taxon>Actinomycetes</taxon>
        <taxon>Micrococcales</taxon>
        <taxon>Microbacteriaceae</taxon>
        <taxon>Agreia</taxon>
    </lineage>
</organism>
<gene>
    <name evidence="2" type="ORF">SAMN06296010_0679</name>
</gene>
<evidence type="ECO:0000313" key="3">
    <source>
        <dbReference type="Proteomes" id="UP000193244"/>
    </source>
</evidence>
<accession>A0A1X7ING4</accession>
<evidence type="ECO:0000256" key="1">
    <source>
        <dbReference type="SAM" id="Phobius"/>
    </source>
</evidence>
<reference evidence="3" key="1">
    <citation type="submission" date="2017-04" db="EMBL/GenBank/DDBJ databases">
        <authorList>
            <person name="Varghese N."/>
            <person name="Submissions S."/>
        </authorList>
    </citation>
    <scope>NUCLEOTIDE SEQUENCE [LARGE SCALE GENOMIC DNA]</scope>
    <source>
        <strain evidence="3">VKM Ac-2510</strain>
    </source>
</reference>
<evidence type="ECO:0000313" key="2">
    <source>
        <dbReference type="EMBL" id="SMG16208.1"/>
    </source>
</evidence>
<dbReference type="EMBL" id="FXAY01000001">
    <property type="protein sequence ID" value="SMG16208.1"/>
    <property type="molecule type" value="Genomic_DNA"/>
</dbReference>
<keyword evidence="1" id="KW-0812">Transmembrane</keyword>
<dbReference type="STRING" id="150121.SAMN06296010_0679"/>
<dbReference type="AlphaFoldDB" id="A0A1X7ING4"/>